<feature type="domain" description="Sulfotransferase" evidence="6">
    <location>
        <begin position="1"/>
        <end position="65"/>
    </location>
</feature>
<comment type="subcellular location">
    <subcellularLocation>
        <location evidence="1">Cytoplasm</location>
    </subcellularLocation>
</comment>
<comment type="similarity">
    <text evidence="2 5">Belongs to the sulfotransferase 1 family.</text>
</comment>
<accession>A0AAW0K9Y7</accession>
<dbReference type="Pfam" id="PF00685">
    <property type="entry name" value="Sulfotransfer_1"/>
    <property type="match status" value="1"/>
</dbReference>
<organism evidence="7 8">
    <name type="scientific">Myodes glareolus</name>
    <name type="common">Bank vole</name>
    <name type="synonym">Clethrionomys glareolus</name>
    <dbReference type="NCBI Taxonomy" id="447135"/>
    <lineage>
        <taxon>Eukaryota</taxon>
        <taxon>Metazoa</taxon>
        <taxon>Chordata</taxon>
        <taxon>Craniata</taxon>
        <taxon>Vertebrata</taxon>
        <taxon>Euteleostomi</taxon>
        <taxon>Mammalia</taxon>
        <taxon>Eutheria</taxon>
        <taxon>Euarchontoglires</taxon>
        <taxon>Glires</taxon>
        <taxon>Rodentia</taxon>
        <taxon>Myomorpha</taxon>
        <taxon>Muroidea</taxon>
        <taxon>Cricetidae</taxon>
        <taxon>Arvicolinae</taxon>
        <taxon>Myodes</taxon>
    </lineage>
</organism>
<name>A0AAW0K9Y7_MYOGA</name>
<evidence type="ECO:0000256" key="2">
    <source>
        <dbReference type="ARBA" id="ARBA00005771"/>
    </source>
</evidence>
<gene>
    <name evidence="7" type="ORF">U0070_017840</name>
</gene>
<proteinExistence type="inferred from homology"/>
<dbReference type="GO" id="GO:0005737">
    <property type="term" value="C:cytoplasm"/>
    <property type="evidence" value="ECO:0007669"/>
    <property type="project" value="UniProtKB-SubCell"/>
</dbReference>
<dbReference type="InterPro" id="IPR000863">
    <property type="entry name" value="Sulfotransferase_dom"/>
</dbReference>
<dbReference type="PANTHER" id="PTHR11783">
    <property type="entry name" value="SULFOTRANSFERASE SULT"/>
    <property type="match status" value="1"/>
</dbReference>
<evidence type="ECO:0000313" key="7">
    <source>
        <dbReference type="EMBL" id="KAK7835304.1"/>
    </source>
</evidence>
<dbReference type="SUPFAM" id="SSF52540">
    <property type="entry name" value="P-loop containing nucleoside triphosphate hydrolases"/>
    <property type="match status" value="1"/>
</dbReference>
<reference evidence="7 8" key="1">
    <citation type="journal article" date="2023" name="bioRxiv">
        <title>Conserved and derived expression patterns and positive selection on dental genes reveal complex evolutionary context of ever-growing rodent molars.</title>
        <authorList>
            <person name="Calamari Z.T."/>
            <person name="Song A."/>
            <person name="Cohen E."/>
            <person name="Akter M."/>
            <person name="Roy R.D."/>
            <person name="Hallikas O."/>
            <person name="Christensen M.M."/>
            <person name="Li P."/>
            <person name="Marangoni P."/>
            <person name="Jernvall J."/>
            <person name="Klein O.D."/>
        </authorList>
    </citation>
    <scope>NUCLEOTIDE SEQUENCE [LARGE SCALE GENOMIC DNA]</scope>
    <source>
        <strain evidence="7">V071</strain>
    </source>
</reference>
<dbReference type="EC" id="2.8.2.-" evidence="5"/>
<feature type="non-terminal residue" evidence="7">
    <location>
        <position position="1"/>
    </location>
</feature>
<sequence length="92" mass="11364">TFWTQQILSLIYFEGHRNNTEYIQTTERSIFFEYNARNVDYAKMPSPRIFSSHLPYYLVPKVLASNWFDHIRGWYEHRHDFNIMFLSYEDMK</sequence>
<dbReference type="Gene3D" id="3.40.50.300">
    <property type="entry name" value="P-loop containing nucleotide triphosphate hydrolases"/>
    <property type="match status" value="2"/>
</dbReference>
<protein>
    <recommendedName>
        <fullName evidence="5">Sulfotransferase</fullName>
        <ecNumber evidence="5">2.8.2.-</ecNumber>
    </recommendedName>
</protein>
<dbReference type="EMBL" id="JBBHLL010000002">
    <property type="protein sequence ID" value="KAK7835304.1"/>
    <property type="molecule type" value="Genomic_DNA"/>
</dbReference>
<keyword evidence="8" id="KW-1185">Reference proteome</keyword>
<evidence type="ECO:0000256" key="3">
    <source>
        <dbReference type="ARBA" id="ARBA00022490"/>
    </source>
</evidence>
<comment type="caution">
    <text evidence="7">The sequence shown here is derived from an EMBL/GenBank/DDBJ whole genome shotgun (WGS) entry which is preliminary data.</text>
</comment>
<keyword evidence="3" id="KW-0963">Cytoplasm</keyword>
<evidence type="ECO:0000256" key="5">
    <source>
        <dbReference type="RuleBase" id="RU361155"/>
    </source>
</evidence>
<dbReference type="GO" id="GO:0008146">
    <property type="term" value="F:sulfotransferase activity"/>
    <property type="evidence" value="ECO:0007669"/>
    <property type="project" value="InterPro"/>
</dbReference>
<evidence type="ECO:0000256" key="4">
    <source>
        <dbReference type="ARBA" id="ARBA00022679"/>
    </source>
</evidence>
<keyword evidence="4 5" id="KW-0808">Transferase</keyword>
<dbReference type="AlphaFoldDB" id="A0AAW0K9Y7"/>
<dbReference type="Proteomes" id="UP001488838">
    <property type="component" value="Unassembled WGS sequence"/>
</dbReference>
<evidence type="ECO:0000256" key="1">
    <source>
        <dbReference type="ARBA" id="ARBA00004496"/>
    </source>
</evidence>
<feature type="non-terminal residue" evidence="7">
    <location>
        <position position="92"/>
    </location>
</feature>
<evidence type="ECO:0000313" key="8">
    <source>
        <dbReference type="Proteomes" id="UP001488838"/>
    </source>
</evidence>
<dbReference type="InterPro" id="IPR027417">
    <property type="entry name" value="P-loop_NTPase"/>
</dbReference>
<evidence type="ECO:0000259" key="6">
    <source>
        <dbReference type="Pfam" id="PF00685"/>
    </source>
</evidence>